<accession>A0A4Q9MKR2</accession>
<reference evidence="1" key="1">
    <citation type="submission" date="2019-01" db="EMBL/GenBank/DDBJ databases">
        <title>Draft genome sequences of three monokaryotic isolates of the white-rot basidiomycete fungus Dichomitus squalens.</title>
        <authorList>
            <consortium name="DOE Joint Genome Institute"/>
            <person name="Lopez S.C."/>
            <person name="Andreopoulos B."/>
            <person name="Pangilinan J."/>
            <person name="Lipzen A."/>
            <person name="Riley R."/>
            <person name="Ahrendt S."/>
            <person name="Ng V."/>
            <person name="Barry K."/>
            <person name="Daum C."/>
            <person name="Grigoriev I.V."/>
            <person name="Hilden K.S."/>
            <person name="Makela M.R."/>
            <person name="de Vries R.P."/>
        </authorList>
    </citation>
    <scope>NUCLEOTIDE SEQUENCE [LARGE SCALE GENOMIC DNA]</scope>
    <source>
        <strain evidence="1">OM18370.1</strain>
    </source>
</reference>
<organism evidence="1">
    <name type="scientific">Dichomitus squalens</name>
    <dbReference type="NCBI Taxonomy" id="114155"/>
    <lineage>
        <taxon>Eukaryota</taxon>
        <taxon>Fungi</taxon>
        <taxon>Dikarya</taxon>
        <taxon>Basidiomycota</taxon>
        <taxon>Agaricomycotina</taxon>
        <taxon>Agaricomycetes</taxon>
        <taxon>Polyporales</taxon>
        <taxon>Polyporaceae</taxon>
        <taxon>Dichomitus</taxon>
    </lineage>
</organism>
<evidence type="ECO:0000313" key="1">
    <source>
        <dbReference type="EMBL" id="TBU26566.1"/>
    </source>
</evidence>
<dbReference type="AlphaFoldDB" id="A0A4Q9MKR2"/>
<protein>
    <submittedName>
        <fullName evidence="1">Uncharacterized protein</fullName>
    </submittedName>
</protein>
<gene>
    <name evidence="1" type="ORF">BD311DRAFT_762350</name>
</gene>
<dbReference type="Proteomes" id="UP000292957">
    <property type="component" value="Unassembled WGS sequence"/>
</dbReference>
<proteinExistence type="predicted"/>
<name>A0A4Q9MKR2_9APHY</name>
<dbReference type="EMBL" id="ML143444">
    <property type="protein sequence ID" value="TBU26566.1"/>
    <property type="molecule type" value="Genomic_DNA"/>
</dbReference>
<sequence length="99" mass="10809">MMHDFWTLLSPWQPSCTAAACHLTRPPTLESISAHAGDPDRLLRSHLNRHAAAQLGCRKACTGSIKCELGILIGVSPRKCIGVRKTRFSLPVPCFSLLS</sequence>